<keyword evidence="11" id="KW-1185">Reference proteome</keyword>
<protein>
    <recommendedName>
        <fullName evidence="10">Odorant receptor</fullName>
    </recommendedName>
</protein>
<evidence type="ECO:0000256" key="7">
    <source>
        <dbReference type="ARBA" id="ARBA00023136"/>
    </source>
</evidence>
<evidence type="ECO:0000256" key="1">
    <source>
        <dbReference type="ARBA" id="ARBA00004651"/>
    </source>
</evidence>
<keyword evidence="3 10" id="KW-0716">Sensory transduction</keyword>
<keyword evidence="7 10" id="KW-0472">Membrane</keyword>
<organism evidence="11 12">
    <name type="scientific">Drosophila albomicans</name>
    <name type="common">Fruit fly</name>
    <dbReference type="NCBI Taxonomy" id="7291"/>
    <lineage>
        <taxon>Eukaryota</taxon>
        <taxon>Metazoa</taxon>
        <taxon>Ecdysozoa</taxon>
        <taxon>Arthropoda</taxon>
        <taxon>Hexapoda</taxon>
        <taxon>Insecta</taxon>
        <taxon>Pterygota</taxon>
        <taxon>Neoptera</taxon>
        <taxon>Endopterygota</taxon>
        <taxon>Diptera</taxon>
        <taxon>Brachycera</taxon>
        <taxon>Muscomorpha</taxon>
        <taxon>Ephydroidea</taxon>
        <taxon>Drosophilidae</taxon>
        <taxon>Drosophila</taxon>
    </lineage>
</organism>
<dbReference type="RefSeq" id="XP_034107112.1">
    <property type="nucleotide sequence ID" value="XM_034251221.2"/>
</dbReference>
<dbReference type="GO" id="GO:0007165">
    <property type="term" value="P:signal transduction"/>
    <property type="evidence" value="ECO:0007669"/>
    <property type="project" value="UniProtKB-KW"/>
</dbReference>
<dbReference type="InterPro" id="IPR004117">
    <property type="entry name" value="7tm6_olfct_rcpt"/>
</dbReference>
<proteinExistence type="inferred from homology"/>
<accession>A0A6P8YJS2</accession>
<keyword evidence="4 10" id="KW-0812">Transmembrane</keyword>
<feature type="transmembrane region" description="Helical" evidence="10">
    <location>
        <begin position="218"/>
        <end position="239"/>
    </location>
</feature>
<feature type="transmembrane region" description="Helical" evidence="10">
    <location>
        <begin position="152"/>
        <end position="168"/>
    </location>
</feature>
<comment type="caution">
    <text evidence="10">Lacks conserved residue(s) required for the propagation of feature annotation.</text>
</comment>
<feature type="transmembrane region" description="Helical" evidence="10">
    <location>
        <begin position="46"/>
        <end position="66"/>
    </location>
</feature>
<evidence type="ECO:0000256" key="9">
    <source>
        <dbReference type="ARBA" id="ARBA00023224"/>
    </source>
</evidence>
<feature type="transmembrane region" description="Helical" evidence="10">
    <location>
        <begin position="72"/>
        <end position="92"/>
    </location>
</feature>
<evidence type="ECO:0000256" key="2">
    <source>
        <dbReference type="ARBA" id="ARBA00022475"/>
    </source>
</evidence>
<evidence type="ECO:0000256" key="5">
    <source>
        <dbReference type="ARBA" id="ARBA00022725"/>
    </source>
</evidence>
<keyword evidence="6 10" id="KW-1133">Transmembrane helix</keyword>
<name>A0A6P8YJS2_DROAB</name>
<feature type="transmembrane region" description="Helical" evidence="10">
    <location>
        <begin position="322"/>
        <end position="342"/>
    </location>
</feature>
<evidence type="ECO:0000256" key="8">
    <source>
        <dbReference type="ARBA" id="ARBA00023170"/>
    </source>
</evidence>
<comment type="similarity">
    <text evidence="10">Belongs to the insect chemoreceptor superfamily. Heteromeric odorant receptor channel (TC 1.A.69) family.</text>
</comment>
<sequence length="420" mass="49350">MQNILDQELQLIDDLPKPGLTWVEYSAYALGINIAPRKRSSRPCGFLRVFALLVNLSIIYSLIQFIMENYTVSFEAYVEAVLLSFQLSVGLVKMMYFHNYMDSCAELVYTTETGDVLKNLGLFELDLPNKRILRKSLGSILSKNWQDIDRQVMFFFKIVCMPVLYYTMRPYFQYVYDCYIIHDTCEMTLTYPAIVPFIKLGKYEFPSYSVRFFLLQSGPFWCFFAVFGFNSLFVVLTRYEACLIKILRYLVQHSTCDSVVPKSLRVPYLRCCARLFARISRHHAQIENLFKYIILVQCVISSILICMLLYKISTIMEVGWVWMGMIMVYLVTITLEISLYNVNAQKVETQSELLFYDWYNCAWYNESEDFKFIIKLMLMFSRKTFVLSVGGFTNLSHKFLVQVFRTSGNFFLLLRNMNNK</sequence>
<evidence type="ECO:0000313" key="12">
    <source>
        <dbReference type="RefSeq" id="XP_034107112.1"/>
    </source>
</evidence>
<keyword evidence="8 10" id="KW-0675">Receptor</keyword>
<keyword evidence="9 10" id="KW-0807">Transducer</keyword>
<dbReference type="PANTHER" id="PTHR21137:SF35">
    <property type="entry name" value="ODORANT RECEPTOR 19A-RELATED"/>
    <property type="match status" value="1"/>
</dbReference>
<dbReference type="PANTHER" id="PTHR21137">
    <property type="entry name" value="ODORANT RECEPTOR"/>
    <property type="match status" value="1"/>
</dbReference>
<dbReference type="CTD" id="39120"/>
<dbReference type="AlphaFoldDB" id="A0A6P8YJS2"/>
<evidence type="ECO:0000256" key="3">
    <source>
        <dbReference type="ARBA" id="ARBA00022606"/>
    </source>
</evidence>
<dbReference type="GeneID" id="117569882"/>
<comment type="subcellular location">
    <subcellularLocation>
        <location evidence="1 10">Cell membrane</location>
        <topology evidence="1 10">Multi-pass membrane protein</topology>
    </subcellularLocation>
</comment>
<dbReference type="OrthoDB" id="6604226at2759"/>
<dbReference type="GO" id="GO:0004984">
    <property type="term" value="F:olfactory receptor activity"/>
    <property type="evidence" value="ECO:0007669"/>
    <property type="project" value="InterPro"/>
</dbReference>
<feature type="transmembrane region" description="Helical" evidence="10">
    <location>
        <begin position="289"/>
        <end position="310"/>
    </location>
</feature>
<keyword evidence="2" id="KW-1003">Cell membrane</keyword>
<dbReference type="Proteomes" id="UP000515160">
    <property type="component" value="Chromosome 3"/>
</dbReference>
<keyword evidence="5 10" id="KW-0552">Olfaction</keyword>
<dbReference type="GO" id="GO:0005549">
    <property type="term" value="F:odorant binding"/>
    <property type="evidence" value="ECO:0007669"/>
    <property type="project" value="InterPro"/>
</dbReference>
<dbReference type="GO" id="GO:0005886">
    <property type="term" value="C:plasma membrane"/>
    <property type="evidence" value="ECO:0007669"/>
    <property type="project" value="UniProtKB-SubCell"/>
</dbReference>
<reference evidence="12" key="1">
    <citation type="submission" date="2025-08" db="UniProtKB">
        <authorList>
            <consortium name="RefSeq"/>
        </authorList>
    </citation>
    <scope>IDENTIFICATION</scope>
    <source>
        <strain evidence="12">15112-1751.03</strain>
        <tissue evidence="12">Whole Adult</tissue>
    </source>
</reference>
<evidence type="ECO:0000313" key="11">
    <source>
        <dbReference type="Proteomes" id="UP000515160"/>
    </source>
</evidence>
<dbReference type="Pfam" id="PF02949">
    <property type="entry name" value="7tm_6"/>
    <property type="match status" value="1"/>
</dbReference>
<gene>
    <name evidence="12" type="primary">LOC117569882</name>
</gene>
<evidence type="ECO:0000256" key="10">
    <source>
        <dbReference type="RuleBase" id="RU351113"/>
    </source>
</evidence>
<evidence type="ECO:0000256" key="6">
    <source>
        <dbReference type="ARBA" id="ARBA00022989"/>
    </source>
</evidence>
<evidence type="ECO:0000256" key="4">
    <source>
        <dbReference type="ARBA" id="ARBA00022692"/>
    </source>
</evidence>